<dbReference type="eggNOG" id="KOG2669">
    <property type="taxonomic scope" value="Eukaryota"/>
</dbReference>
<dbReference type="RefSeq" id="XP_003645494.1">
    <property type="nucleotide sequence ID" value="XM_003645446.1"/>
</dbReference>
<dbReference type="InterPro" id="IPR006569">
    <property type="entry name" value="CID_dom"/>
</dbReference>
<dbReference type="SMART" id="SM00582">
    <property type="entry name" value="RPR"/>
    <property type="match status" value="1"/>
</dbReference>
<proteinExistence type="predicted"/>
<dbReference type="GO" id="GO:0035861">
    <property type="term" value="C:site of double-strand break"/>
    <property type="evidence" value="ECO:0007669"/>
    <property type="project" value="EnsemblFungi"/>
</dbReference>
<dbReference type="HOGENOM" id="CLU_053395_0_0_1"/>
<dbReference type="OrthoDB" id="10069473at2759"/>
<reference evidence="4" key="1">
    <citation type="journal article" date="2012" name="G3 (Bethesda)">
        <title>Pichia sorbitophila, an interspecies yeast hybrid reveals early steps of genome resolution following polyploidization.</title>
        <authorList>
            <person name="Leh Louis V."/>
            <person name="Despons L."/>
            <person name="Friedrich A."/>
            <person name="Martin T."/>
            <person name="Durrens P."/>
            <person name="Casaregola S."/>
            <person name="Neuveglise C."/>
            <person name="Fairhead C."/>
            <person name="Marck C."/>
            <person name="Cruz J.A."/>
            <person name="Straub M.L."/>
            <person name="Kugler V."/>
            <person name="Sacerdot C."/>
            <person name="Uzunov Z."/>
            <person name="Thierry A."/>
            <person name="Weiss S."/>
            <person name="Bleykasten C."/>
            <person name="De Montigny J."/>
            <person name="Jacques N."/>
            <person name="Jung P."/>
            <person name="Lemaire M."/>
            <person name="Mallet S."/>
            <person name="Morel G."/>
            <person name="Richard G.F."/>
            <person name="Sarkar A."/>
            <person name="Savel G."/>
            <person name="Schacherer J."/>
            <person name="Seret M.L."/>
            <person name="Talla E."/>
            <person name="Samson G."/>
            <person name="Jubin C."/>
            <person name="Poulain J."/>
            <person name="Vacherie B."/>
            <person name="Barbe V."/>
            <person name="Pelletier E."/>
            <person name="Sherman D.J."/>
            <person name="Westhof E."/>
            <person name="Weissenbach J."/>
            <person name="Baret P.V."/>
            <person name="Wincker P."/>
            <person name="Gaillardin C."/>
            <person name="Dujon B."/>
            <person name="Souciet J.L."/>
        </authorList>
    </citation>
    <scope>NUCLEOTIDE SEQUENCE [LARGE SCALE GENOMIC DNA]</scope>
    <source>
        <strain evidence="4">CBS 270.75 / DBVPG 7215 / KCTC 17166 / NRRL Y-17582</strain>
    </source>
</reference>
<accession>G8JRA8</accession>
<dbReference type="InterPro" id="IPR047883">
    <property type="entry name" value="Rtt103-like_CID"/>
</dbReference>
<keyword evidence="4" id="KW-1185">Reference proteome</keyword>
<gene>
    <name evidence="3" type="ordered locus">Ecym_3177</name>
</gene>
<dbReference type="KEGG" id="erc:Ecym_3177"/>
<feature type="domain" description="CID" evidence="2">
    <location>
        <begin position="1"/>
        <end position="135"/>
    </location>
</feature>
<dbReference type="AlphaFoldDB" id="G8JRA8"/>
<dbReference type="InterPro" id="IPR008942">
    <property type="entry name" value="ENTH_VHS"/>
</dbReference>
<dbReference type="SUPFAM" id="SSF48464">
    <property type="entry name" value="ENTH/VHS domain"/>
    <property type="match status" value="1"/>
</dbReference>
<dbReference type="GO" id="GO:1990269">
    <property type="term" value="F:RNA polymerase II C-terminal domain phosphoserine binding"/>
    <property type="evidence" value="ECO:0007669"/>
    <property type="project" value="EnsemblFungi"/>
</dbReference>
<evidence type="ECO:0000313" key="4">
    <source>
        <dbReference type="Proteomes" id="UP000006790"/>
    </source>
</evidence>
<dbReference type="OMA" id="HYELDIE"/>
<protein>
    <recommendedName>
        <fullName evidence="2">CID domain-containing protein</fullName>
    </recommendedName>
</protein>
<sequence length="348" mass="39229">MSFSEEQFIGKLNGLDETQESIVGASKWLLTLYKEAHVVAQSWSKYILMTTTNTRRKLLAIYLVNDVIQQAKHKRILQFGNEFGKVLPEVFSQVFPDLPQELQKKVKRVVHIWRQRQILSENVLAKIEDHIKKGKPTSTGSSNNADSKIEDITSLYQSLGKYTPSIKSTRLKFEKSLDALDPKSMVYPENFKTVTKIATSAKEILHKSIDMRRTLLKHLETLGEEQKKVLNSELDSISEIDLLLSLKDPSNVQTSSAVNDDVLPTYEQEIDSENSSEESDDDSKSKKRSSEDESDPQLKRVKVFASDDVMNSGYEPTAMLNTDAAAITPDEQNSITSSIQDLLSKLAN</sequence>
<dbReference type="GeneID" id="11468757"/>
<dbReference type="FunCoup" id="G8JRA8">
    <property type="interactions" value="47"/>
</dbReference>
<dbReference type="InParanoid" id="G8JRA8"/>
<dbReference type="GO" id="GO:0010526">
    <property type="term" value="P:transposable element silencing"/>
    <property type="evidence" value="ECO:0007669"/>
    <property type="project" value="EnsemblFungi"/>
</dbReference>
<dbReference type="PANTHER" id="PTHR12460:SF0">
    <property type="entry name" value="CID DOMAIN-CONTAINING PROTEIN-RELATED"/>
    <property type="match status" value="1"/>
</dbReference>
<dbReference type="PROSITE" id="PS51391">
    <property type="entry name" value="CID"/>
    <property type="match status" value="1"/>
</dbReference>
<feature type="compositionally biased region" description="Basic and acidic residues" evidence="1">
    <location>
        <begin position="282"/>
        <end position="291"/>
    </location>
</feature>
<dbReference type="Gene3D" id="1.25.40.90">
    <property type="match status" value="1"/>
</dbReference>
<dbReference type="GO" id="GO:0000785">
    <property type="term" value="C:chromatin"/>
    <property type="evidence" value="ECO:0007669"/>
    <property type="project" value="EnsemblFungi"/>
</dbReference>
<evidence type="ECO:0000256" key="1">
    <source>
        <dbReference type="SAM" id="MobiDB-lite"/>
    </source>
</evidence>
<organism evidence="3 4">
    <name type="scientific">Eremothecium cymbalariae (strain CBS 270.75 / DBVPG 7215 / KCTC 17166 / NRRL Y-17582)</name>
    <name type="common">Yeast</name>
    <dbReference type="NCBI Taxonomy" id="931890"/>
    <lineage>
        <taxon>Eukaryota</taxon>
        <taxon>Fungi</taxon>
        <taxon>Dikarya</taxon>
        <taxon>Ascomycota</taxon>
        <taxon>Saccharomycotina</taxon>
        <taxon>Saccharomycetes</taxon>
        <taxon>Saccharomycetales</taxon>
        <taxon>Saccharomycetaceae</taxon>
        <taxon>Eremothecium</taxon>
    </lineage>
</organism>
<name>G8JRA8_ERECY</name>
<feature type="compositionally biased region" description="Acidic residues" evidence="1">
    <location>
        <begin position="268"/>
        <end position="281"/>
    </location>
</feature>
<dbReference type="Pfam" id="PF04818">
    <property type="entry name" value="CID"/>
    <property type="match status" value="1"/>
</dbReference>
<evidence type="ECO:0000259" key="2">
    <source>
        <dbReference type="PROSITE" id="PS51391"/>
    </source>
</evidence>
<dbReference type="Proteomes" id="UP000006790">
    <property type="component" value="Chromosome 3"/>
</dbReference>
<dbReference type="EMBL" id="CP002499">
    <property type="protein sequence ID" value="AET38677.1"/>
    <property type="molecule type" value="Genomic_DNA"/>
</dbReference>
<feature type="region of interest" description="Disordered" evidence="1">
    <location>
        <begin position="252"/>
        <end position="304"/>
    </location>
</feature>
<dbReference type="GO" id="GO:0031124">
    <property type="term" value="P:mRNA 3'-end processing"/>
    <property type="evidence" value="ECO:0007669"/>
    <property type="project" value="EnsemblFungi"/>
</dbReference>
<dbReference type="STRING" id="931890.G8JRA8"/>
<dbReference type="CDD" id="cd17003">
    <property type="entry name" value="CID_Rtt103"/>
    <property type="match status" value="1"/>
</dbReference>
<dbReference type="PANTHER" id="PTHR12460">
    <property type="entry name" value="CYCLIN-DEPENDENT KINASE INHIBITOR-RELATED PROTEIN"/>
    <property type="match status" value="1"/>
</dbReference>
<evidence type="ECO:0000313" key="3">
    <source>
        <dbReference type="EMBL" id="AET38677.1"/>
    </source>
</evidence>